<accession>A0ABY4S6Z3</accession>
<sequence length="98" mass="10704">MNSSQILAEIREANVAYLMLAQTLLRADRDAALQRLGLSASAAEVIERMTPAQLSRAAASNTLICSFRMDDELVWDLLTHHVPAVDLPETGAARTRKA</sequence>
<comment type="function">
    <text evidence="8 9">Functions in complex with FlhC as a master transcriptional regulator that regulates transcription of several flagellar and non-flagellar operons by binding to their promoter region. Activates expression of class 2 flagellar genes, including fliA, which is a flagellum-specific sigma factor that turns on the class 3 genes. Also regulates genes whose products function in a variety of physiological pathways.</text>
</comment>
<evidence type="ECO:0000313" key="11">
    <source>
        <dbReference type="Proteomes" id="UP001056201"/>
    </source>
</evidence>
<keyword evidence="7 9" id="KW-0804">Transcription</keyword>
<comment type="domain">
    <text evidence="9">The C-terminal region contains a putative helix-turn-helix (HTH) motif, suggesting that this region may bind DNA.</text>
</comment>
<dbReference type="InterPro" id="IPR036194">
    <property type="entry name" value="FlhD_sf"/>
</dbReference>
<keyword evidence="10" id="KW-0966">Cell projection</keyword>
<organism evidence="10 11">
    <name type="scientific">Aquincola tertiaricarbonis</name>
    <dbReference type="NCBI Taxonomy" id="391953"/>
    <lineage>
        <taxon>Bacteria</taxon>
        <taxon>Pseudomonadati</taxon>
        <taxon>Pseudomonadota</taxon>
        <taxon>Betaproteobacteria</taxon>
        <taxon>Burkholderiales</taxon>
        <taxon>Sphaerotilaceae</taxon>
        <taxon>Aquincola</taxon>
    </lineage>
</organism>
<dbReference type="RefSeq" id="WP_250196202.1">
    <property type="nucleotide sequence ID" value="NZ_CP097635.1"/>
</dbReference>
<dbReference type="InterPro" id="IPR023559">
    <property type="entry name" value="Flagellar_FlhD"/>
</dbReference>
<dbReference type="SUPFAM" id="SSF63592">
    <property type="entry name" value="Flagellar transcriptional activator FlhD"/>
    <property type="match status" value="1"/>
</dbReference>
<evidence type="ECO:0000256" key="9">
    <source>
        <dbReference type="HAMAP-Rule" id="MF_00725"/>
    </source>
</evidence>
<dbReference type="NCBIfam" id="NF002783">
    <property type="entry name" value="PRK02909.1-1"/>
    <property type="match status" value="1"/>
</dbReference>
<keyword evidence="1 9" id="KW-0963">Cytoplasm</keyword>
<keyword evidence="6 9" id="KW-0010">Activator</keyword>
<evidence type="ECO:0000256" key="1">
    <source>
        <dbReference type="ARBA" id="ARBA00022490"/>
    </source>
</evidence>
<evidence type="ECO:0000256" key="2">
    <source>
        <dbReference type="ARBA" id="ARBA00022795"/>
    </source>
</evidence>
<comment type="subcellular location">
    <subcellularLocation>
        <location evidence="9">Cytoplasm</location>
    </subcellularLocation>
</comment>
<reference evidence="10" key="1">
    <citation type="submission" date="2022-05" db="EMBL/GenBank/DDBJ databases">
        <title>An RpoN-dependent PEP-CTERM gene is involved in floc formation of an Aquincola tertiaricarbonis strain.</title>
        <authorList>
            <person name="Qiu D."/>
            <person name="Xia M."/>
        </authorList>
    </citation>
    <scope>NUCLEOTIDE SEQUENCE</scope>
    <source>
        <strain evidence="10">RN12</strain>
    </source>
</reference>
<keyword evidence="10" id="KW-0969">Cilium</keyword>
<proteinExistence type="inferred from homology"/>
<dbReference type="HAMAP" id="MF_00725">
    <property type="entry name" value="FlhD"/>
    <property type="match status" value="1"/>
</dbReference>
<dbReference type="EMBL" id="CP097635">
    <property type="protein sequence ID" value="URI07980.1"/>
    <property type="molecule type" value="Genomic_DNA"/>
</dbReference>
<evidence type="ECO:0000313" key="10">
    <source>
        <dbReference type="EMBL" id="URI07980.1"/>
    </source>
</evidence>
<evidence type="ECO:0000256" key="8">
    <source>
        <dbReference type="ARBA" id="ARBA00025431"/>
    </source>
</evidence>
<gene>
    <name evidence="9 10" type="primary">flhD</name>
    <name evidence="10" type="ORF">MW290_05200</name>
</gene>
<evidence type="ECO:0000256" key="4">
    <source>
        <dbReference type="ARBA" id="ARBA00023125"/>
    </source>
</evidence>
<name>A0ABY4S6Z3_AQUTE</name>
<dbReference type="Gene3D" id="1.10.4000.10">
    <property type="entry name" value="Flagellar transcriptional activator FlhD"/>
    <property type="match status" value="1"/>
</dbReference>
<dbReference type="Pfam" id="PF05247">
    <property type="entry name" value="FlhD"/>
    <property type="match status" value="1"/>
</dbReference>
<keyword evidence="10" id="KW-0282">Flagellum</keyword>
<evidence type="ECO:0000256" key="7">
    <source>
        <dbReference type="ARBA" id="ARBA00023163"/>
    </source>
</evidence>
<evidence type="ECO:0000256" key="5">
    <source>
        <dbReference type="ARBA" id="ARBA00023157"/>
    </source>
</evidence>
<feature type="disulfide bond" description="Interchain" evidence="9">
    <location>
        <position position="65"/>
    </location>
</feature>
<keyword evidence="5 9" id="KW-1015">Disulfide bond</keyword>
<keyword evidence="4 9" id="KW-0238">DNA-binding</keyword>
<keyword evidence="3 9" id="KW-0805">Transcription regulation</keyword>
<comment type="similarity">
    <text evidence="9">Belongs to the FlhD family.</text>
</comment>
<evidence type="ECO:0000256" key="6">
    <source>
        <dbReference type="ARBA" id="ARBA00023159"/>
    </source>
</evidence>
<evidence type="ECO:0000256" key="3">
    <source>
        <dbReference type="ARBA" id="ARBA00023015"/>
    </source>
</evidence>
<keyword evidence="2 9" id="KW-1005">Bacterial flagellum biogenesis</keyword>
<comment type="subunit">
    <text evidence="9">Homodimer; disulfide-linked. Forms a heterohexamer composed of two FlhC and four FlhD subunits. Each FlhC binds a FlhD dimer, forming a heterotrimer, and a hexamer assembles by dimerization of two heterotrimers.</text>
</comment>
<keyword evidence="11" id="KW-1185">Reference proteome</keyword>
<protein>
    <recommendedName>
        <fullName evidence="9">Flagellar transcriptional regulator FlhD</fullName>
    </recommendedName>
</protein>
<dbReference type="Proteomes" id="UP001056201">
    <property type="component" value="Chromosome 1"/>
</dbReference>